<evidence type="ECO:0000256" key="1">
    <source>
        <dbReference type="SAM" id="MobiDB-lite"/>
    </source>
</evidence>
<dbReference type="AlphaFoldDB" id="A0A517Z3L8"/>
<proteinExistence type="predicted"/>
<accession>A0A517Z3L8</accession>
<organism evidence="3 4">
    <name type="scientific">Maioricimonas rarisocia</name>
    <dbReference type="NCBI Taxonomy" id="2528026"/>
    <lineage>
        <taxon>Bacteria</taxon>
        <taxon>Pseudomonadati</taxon>
        <taxon>Planctomycetota</taxon>
        <taxon>Planctomycetia</taxon>
        <taxon>Planctomycetales</taxon>
        <taxon>Planctomycetaceae</taxon>
        <taxon>Maioricimonas</taxon>
    </lineage>
</organism>
<dbReference type="GO" id="GO:0042558">
    <property type="term" value="P:pteridine-containing compound metabolic process"/>
    <property type="evidence" value="ECO:0007669"/>
    <property type="project" value="InterPro"/>
</dbReference>
<dbReference type="Proteomes" id="UP000320496">
    <property type="component" value="Chromosome"/>
</dbReference>
<reference evidence="3 4" key="1">
    <citation type="submission" date="2019-02" db="EMBL/GenBank/DDBJ databases">
        <title>Deep-cultivation of Planctomycetes and their phenomic and genomic characterization uncovers novel biology.</title>
        <authorList>
            <person name="Wiegand S."/>
            <person name="Jogler M."/>
            <person name="Boedeker C."/>
            <person name="Pinto D."/>
            <person name="Vollmers J."/>
            <person name="Rivas-Marin E."/>
            <person name="Kohn T."/>
            <person name="Peeters S.H."/>
            <person name="Heuer A."/>
            <person name="Rast P."/>
            <person name="Oberbeckmann S."/>
            <person name="Bunk B."/>
            <person name="Jeske O."/>
            <person name="Meyerdierks A."/>
            <person name="Storesund J.E."/>
            <person name="Kallscheuer N."/>
            <person name="Luecker S."/>
            <person name="Lage O.M."/>
            <person name="Pohl T."/>
            <person name="Merkel B.J."/>
            <person name="Hornburger P."/>
            <person name="Mueller R.-W."/>
            <person name="Bruemmer F."/>
            <person name="Labrenz M."/>
            <person name="Spormann A.M."/>
            <person name="Op den Camp H."/>
            <person name="Overmann J."/>
            <person name="Amann R."/>
            <person name="Jetten M.S.M."/>
            <person name="Mascher T."/>
            <person name="Medema M.H."/>
            <person name="Devos D.P."/>
            <person name="Kaster A.-K."/>
            <person name="Ovreas L."/>
            <person name="Rohde M."/>
            <person name="Galperin M.Y."/>
            <person name="Jogler C."/>
        </authorList>
    </citation>
    <scope>NUCLEOTIDE SEQUENCE [LARGE SCALE GENOMIC DNA]</scope>
    <source>
        <strain evidence="3 4">Mal4</strain>
    </source>
</reference>
<evidence type="ECO:0000259" key="2">
    <source>
        <dbReference type="PROSITE" id="PS50972"/>
    </source>
</evidence>
<dbReference type="Gene3D" id="3.20.20.20">
    <property type="entry name" value="Dihydropteroate synthase-like"/>
    <property type="match status" value="1"/>
</dbReference>
<dbReference type="Pfam" id="PF20123">
    <property type="entry name" value="DUF6513"/>
    <property type="match status" value="1"/>
</dbReference>
<dbReference type="InterPro" id="IPR000489">
    <property type="entry name" value="Pterin-binding_dom"/>
</dbReference>
<dbReference type="InterPro" id="IPR045406">
    <property type="entry name" value="DUF6513"/>
</dbReference>
<dbReference type="KEGG" id="mri:Mal4_13490"/>
<dbReference type="Pfam" id="PF14251">
    <property type="entry name" value="PterinBD-DUF4346"/>
    <property type="match status" value="1"/>
</dbReference>
<sequence length="491" mass="54755">MTDETDPAPRPTAPAAPSLKDSPAFQGTSGQRLLFLTGRLAENTVRNVVDDVCRQVDFEASVHVLPISVAALMHADWVARKLEIDGHYDRVILPGWCQGNIGLLEERFSLPFELGPKDIFDLPEWFGGKKEPVRLDRYDIEIIAEINHCPRLSDREILEIARHYRDDGADLIDVGCLPGESWSRVGDVVAMLRNEGFRVSIDSFDRHEVQAAVTAGAELVLSGNASNRDWLPKLGVEVVAIPDTPDNLDSLDATMEALSAAGCPFRVDPIIEPIGFGFARSLARYYDVARRHPDVAVMMGVGNISEMVEVDSAGVNMLLAAICQELGIRSVLTTEVINWARTSVKEFDLARRLVKHAIDNRTLPKHVDPQLVILRDPKLKEFGEETLTKLAASLKDPNYRIFVEGGQIHVMNRDGYWRGRDAFELFDEFVSQSGPLDASHAFYLGYELSKAVTALTLGKQYQQDQALQWGFLTIPEASALERRHRRDKSDE</sequence>
<evidence type="ECO:0000313" key="4">
    <source>
        <dbReference type="Proteomes" id="UP000320496"/>
    </source>
</evidence>
<name>A0A517Z3L8_9PLAN</name>
<dbReference type="EMBL" id="CP036275">
    <property type="protein sequence ID" value="QDU37046.1"/>
    <property type="molecule type" value="Genomic_DNA"/>
</dbReference>
<gene>
    <name evidence="3" type="ORF">Mal4_13490</name>
</gene>
<dbReference type="Pfam" id="PF00809">
    <property type="entry name" value="Pterin_bind"/>
    <property type="match status" value="1"/>
</dbReference>
<feature type="region of interest" description="Disordered" evidence="1">
    <location>
        <begin position="1"/>
        <end position="25"/>
    </location>
</feature>
<dbReference type="OrthoDB" id="4029442at2"/>
<dbReference type="RefSeq" id="WP_145367721.1">
    <property type="nucleotide sequence ID" value="NZ_CP036275.1"/>
</dbReference>
<dbReference type="SUPFAM" id="SSF51717">
    <property type="entry name" value="Dihydropteroate synthetase-like"/>
    <property type="match status" value="1"/>
</dbReference>
<feature type="domain" description="Pterin-binding" evidence="2">
    <location>
        <begin position="132"/>
        <end position="355"/>
    </location>
</feature>
<dbReference type="PROSITE" id="PS50972">
    <property type="entry name" value="PTERIN_BINDING"/>
    <property type="match status" value="1"/>
</dbReference>
<protein>
    <submittedName>
        <fullName evidence="3">Pterin binding enzyme</fullName>
    </submittedName>
</protein>
<evidence type="ECO:0000313" key="3">
    <source>
        <dbReference type="EMBL" id="QDU37046.1"/>
    </source>
</evidence>
<keyword evidence="4" id="KW-1185">Reference proteome</keyword>
<dbReference type="InterPro" id="IPR025595">
    <property type="entry name" value="PterinBD-DUF4346"/>
</dbReference>
<dbReference type="InterPro" id="IPR011005">
    <property type="entry name" value="Dihydropteroate_synth-like_sf"/>
</dbReference>